<dbReference type="STRING" id="446470.Snas_3731"/>
<dbReference type="RefSeq" id="WP_013018959.1">
    <property type="nucleotide sequence ID" value="NC_013947.1"/>
</dbReference>
<dbReference type="AlphaFoldDB" id="D3PXQ8"/>
<organism evidence="1 2">
    <name type="scientific">Stackebrandtia nassauensis (strain DSM 44728 / CIP 108903 / NRRL B-16338 / NBRC 102104 / LLR-40K-21)</name>
    <dbReference type="NCBI Taxonomy" id="446470"/>
    <lineage>
        <taxon>Bacteria</taxon>
        <taxon>Bacillati</taxon>
        <taxon>Actinomycetota</taxon>
        <taxon>Actinomycetes</taxon>
        <taxon>Glycomycetales</taxon>
        <taxon>Glycomycetaceae</taxon>
        <taxon>Stackebrandtia</taxon>
    </lineage>
</organism>
<dbReference type="HOGENOM" id="CLU_098980_1_0_11"/>
<dbReference type="Proteomes" id="UP000000844">
    <property type="component" value="Chromosome"/>
</dbReference>
<proteinExistence type="predicted"/>
<dbReference type="EMBL" id="CP001778">
    <property type="protein sequence ID" value="ADD43388.1"/>
    <property type="molecule type" value="Genomic_DNA"/>
</dbReference>
<gene>
    <name evidence="1" type="ordered locus">Snas_3731</name>
</gene>
<keyword evidence="2" id="KW-1185">Reference proteome</keyword>
<dbReference type="eggNOG" id="COG0494">
    <property type="taxonomic scope" value="Bacteria"/>
</dbReference>
<evidence type="ECO:0008006" key="3">
    <source>
        <dbReference type="Google" id="ProtNLM"/>
    </source>
</evidence>
<accession>D3PXQ8</accession>
<reference evidence="1 2" key="1">
    <citation type="journal article" date="2009" name="Stand. Genomic Sci.">
        <title>Complete genome sequence of Stackebrandtia nassauensis type strain (LLR-40K-21).</title>
        <authorList>
            <person name="Munk C."/>
            <person name="Lapidus A."/>
            <person name="Copeland A."/>
            <person name="Jando M."/>
            <person name="Mayilraj S."/>
            <person name="Glavina Del Rio T."/>
            <person name="Nolan M."/>
            <person name="Chen F."/>
            <person name="Lucas S."/>
            <person name="Tice H."/>
            <person name="Cheng J.F."/>
            <person name="Han C."/>
            <person name="Detter J.C."/>
            <person name="Bruce D."/>
            <person name="Goodwin L."/>
            <person name="Chain P."/>
            <person name="Pitluck S."/>
            <person name="Goker M."/>
            <person name="Ovchinikova G."/>
            <person name="Pati A."/>
            <person name="Ivanova N."/>
            <person name="Mavromatis K."/>
            <person name="Chen A."/>
            <person name="Palaniappan K."/>
            <person name="Land M."/>
            <person name="Hauser L."/>
            <person name="Chang Y.J."/>
            <person name="Jeffries C.D."/>
            <person name="Bristow J."/>
            <person name="Eisen J.A."/>
            <person name="Markowitz V."/>
            <person name="Hugenholtz P."/>
            <person name="Kyrpides N.C."/>
            <person name="Klenk H.P."/>
        </authorList>
    </citation>
    <scope>NUCLEOTIDE SEQUENCE [LARGE SCALE GENOMIC DNA]</scope>
    <source>
        <strain evidence="2">DSM 44728 / CIP 108903 / NRRL B-16338 / NBRC 102104 / LLR-40K-21</strain>
    </source>
</reference>
<name>D3PXQ8_STANL</name>
<sequence length="132" mass="13923">MAEDQVTPLIVVDAANVVGSRPDGWWRDRAGATARLRDRLAGLHEQGLRAGPDWARRPPLEIVLVTEGRARGVEASDTVGVVEAPGSGDDAIARLVAETTPHRQCLVVTSDRGLRRRVEAAGGQVTGAGTLA</sequence>
<dbReference type="KEGG" id="sna:Snas_3731"/>
<evidence type="ECO:0000313" key="2">
    <source>
        <dbReference type="Proteomes" id="UP000000844"/>
    </source>
</evidence>
<evidence type="ECO:0000313" key="1">
    <source>
        <dbReference type="EMBL" id="ADD43388.1"/>
    </source>
</evidence>
<protein>
    <recommendedName>
        <fullName evidence="3">NTP pyrophosphohydrolase</fullName>
    </recommendedName>
</protein>